<comment type="caution">
    <text evidence="1">The sequence shown here is derived from an EMBL/GenBank/DDBJ whole genome shotgun (WGS) entry which is preliminary data.</text>
</comment>
<proteinExistence type="predicted"/>
<protein>
    <recommendedName>
        <fullName evidence="3">Fungal N-terminal domain-containing protein</fullName>
    </recommendedName>
</protein>
<dbReference type="AlphaFoldDB" id="A0A9P4J180"/>
<dbReference type="OrthoDB" id="3838324at2759"/>
<evidence type="ECO:0000313" key="2">
    <source>
        <dbReference type="Proteomes" id="UP000799439"/>
    </source>
</evidence>
<reference evidence="1" key="1">
    <citation type="journal article" date="2020" name="Stud. Mycol.">
        <title>101 Dothideomycetes genomes: a test case for predicting lifestyles and emergence of pathogens.</title>
        <authorList>
            <person name="Haridas S."/>
            <person name="Albert R."/>
            <person name="Binder M."/>
            <person name="Bloem J."/>
            <person name="Labutti K."/>
            <person name="Salamov A."/>
            <person name="Andreopoulos B."/>
            <person name="Baker S."/>
            <person name="Barry K."/>
            <person name="Bills G."/>
            <person name="Bluhm B."/>
            <person name="Cannon C."/>
            <person name="Castanera R."/>
            <person name="Culley D."/>
            <person name="Daum C."/>
            <person name="Ezra D."/>
            <person name="Gonzalez J."/>
            <person name="Henrissat B."/>
            <person name="Kuo A."/>
            <person name="Liang C."/>
            <person name="Lipzen A."/>
            <person name="Lutzoni F."/>
            <person name="Magnuson J."/>
            <person name="Mondo S."/>
            <person name="Nolan M."/>
            <person name="Ohm R."/>
            <person name="Pangilinan J."/>
            <person name="Park H.-J."/>
            <person name="Ramirez L."/>
            <person name="Alfaro M."/>
            <person name="Sun H."/>
            <person name="Tritt A."/>
            <person name="Yoshinaga Y."/>
            <person name="Zwiers L.-H."/>
            <person name="Turgeon B."/>
            <person name="Goodwin S."/>
            <person name="Spatafora J."/>
            <person name="Crous P."/>
            <person name="Grigoriev I."/>
        </authorList>
    </citation>
    <scope>NUCLEOTIDE SEQUENCE</scope>
    <source>
        <strain evidence="1">CBS 260.36</strain>
    </source>
</reference>
<organism evidence="1 2">
    <name type="scientific">Myriangium duriaei CBS 260.36</name>
    <dbReference type="NCBI Taxonomy" id="1168546"/>
    <lineage>
        <taxon>Eukaryota</taxon>
        <taxon>Fungi</taxon>
        <taxon>Dikarya</taxon>
        <taxon>Ascomycota</taxon>
        <taxon>Pezizomycotina</taxon>
        <taxon>Dothideomycetes</taxon>
        <taxon>Dothideomycetidae</taxon>
        <taxon>Myriangiales</taxon>
        <taxon>Myriangiaceae</taxon>
        <taxon>Myriangium</taxon>
    </lineage>
</organism>
<gene>
    <name evidence="1" type="ORF">K461DRAFT_293846</name>
</gene>
<evidence type="ECO:0000313" key="1">
    <source>
        <dbReference type="EMBL" id="KAF2153593.1"/>
    </source>
</evidence>
<accession>A0A9P4J180</accession>
<evidence type="ECO:0008006" key="3">
    <source>
        <dbReference type="Google" id="ProtNLM"/>
    </source>
</evidence>
<sequence length="438" mass="48632">MDPISAVVSAQEIAGLCATIVKKIKSFIEAVKGAKQALIDMLDRMERMRLLVNEFKSLAQRLKNSSDQNINLAFNDSECMMTLRRVQSLVDKVTEEAHVHDYWMQIKWVRHKEEAGGLLTRLASHERDLGTVLQFIAARSSVTTEQAIQYLMTHLKSQSILIEPFHTSRLAPSPQATSYTKENLTEITVPLDQDTVSKVDVSSLGPTACSPLASRASSPPRQWLVCMASEFFSADYIRQRNKLSDAAFGGTWDVVLRSIEMGTKRFGENWANAPRLKPMSEASSQWTPLHQAAYMGAPLRVIEQLLVLGASRNCQPDPRTLVKMQKLIEKHEIGTNRTRTAGKSLPYHDMTAFDIAGSLGYTGLLAALSPVVRHYLPAETVLDLQNQLQMLTGQLIDNTTLMQSVRIPDLSVLMELEEPSLELVLPKSAGLENVSSAS</sequence>
<dbReference type="Proteomes" id="UP000799439">
    <property type="component" value="Unassembled WGS sequence"/>
</dbReference>
<dbReference type="EMBL" id="ML996085">
    <property type="protein sequence ID" value="KAF2153593.1"/>
    <property type="molecule type" value="Genomic_DNA"/>
</dbReference>
<keyword evidence="2" id="KW-1185">Reference proteome</keyword>
<name>A0A9P4J180_9PEZI</name>